<protein>
    <recommendedName>
        <fullName evidence="1">AB hydrolase-1 domain-containing protein</fullName>
    </recommendedName>
</protein>
<dbReference type="Pfam" id="PF12697">
    <property type="entry name" value="Abhydrolase_6"/>
    <property type="match status" value="1"/>
</dbReference>
<gene>
    <name evidence="2" type="ORF">UC34_16315</name>
</gene>
<reference evidence="3" key="1">
    <citation type="submission" date="2015-02" db="EMBL/GenBank/DDBJ databases">
        <title>Complete Genome Sequencing of Pandoraea vervacti NS15 sp. nov.</title>
        <authorList>
            <person name="Chan K.-G."/>
        </authorList>
    </citation>
    <scope>NUCLEOTIDE SEQUENCE [LARGE SCALE GENOMIC DNA]</scope>
    <source>
        <strain evidence="3">NS15</strain>
    </source>
</reference>
<evidence type="ECO:0000259" key="1">
    <source>
        <dbReference type="Pfam" id="PF12697"/>
    </source>
</evidence>
<dbReference type="InterPro" id="IPR029058">
    <property type="entry name" value="AB_hydrolase_fold"/>
</dbReference>
<dbReference type="SUPFAM" id="SSF53474">
    <property type="entry name" value="alpha/beta-Hydrolases"/>
    <property type="match status" value="1"/>
</dbReference>
<dbReference type="PANTHER" id="PTHR43194:SF5">
    <property type="entry name" value="PIMELOYL-[ACYL-CARRIER PROTEIN] METHYL ESTER ESTERASE"/>
    <property type="match status" value="1"/>
</dbReference>
<dbReference type="InterPro" id="IPR050228">
    <property type="entry name" value="Carboxylesterase_BioH"/>
</dbReference>
<feature type="domain" description="AB hydrolase-1" evidence="1">
    <location>
        <begin position="45"/>
        <end position="299"/>
    </location>
</feature>
<organism evidence="2 3">
    <name type="scientific">Pandoraea vervacti</name>
    <dbReference type="NCBI Taxonomy" id="656178"/>
    <lineage>
        <taxon>Bacteria</taxon>
        <taxon>Pseudomonadati</taxon>
        <taxon>Pseudomonadota</taxon>
        <taxon>Betaproteobacteria</taxon>
        <taxon>Burkholderiales</taxon>
        <taxon>Burkholderiaceae</taxon>
        <taxon>Pandoraea</taxon>
    </lineage>
</organism>
<dbReference type="Proteomes" id="UP000035085">
    <property type="component" value="Chromosome"/>
</dbReference>
<evidence type="ECO:0000313" key="2">
    <source>
        <dbReference type="EMBL" id="AJP58112.1"/>
    </source>
</evidence>
<keyword evidence="3" id="KW-1185">Reference proteome</keyword>
<dbReference type="PANTHER" id="PTHR43194">
    <property type="entry name" value="HYDROLASE ALPHA/BETA FOLD FAMILY"/>
    <property type="match status" value="1"/>
</dbReference>
<evidence type="ECO:0000313" key="3">
    <source>
        <dbReference type="Proteomes" id="UP000035085"/>
    </source>
</evidence>
<dbReference type="Gene3D" id="3.40.50.1820">
    <property type="entry name" value="alpha/beta hydrolase"/>
    <property type="match status" value="2"/>
</dbReference>
<sequence length="319" mass="34588">MDNTGDKMLPSVSHALDSFHVGSSAHPMYVERWAPMSGASERPPVVLIHGGGHTGSCYRHTPDGRPGWASLFVQSGYTAYVVDWPGHGRSPSLPDFATLSMDAVVTALVDLLDQIGPAILVAHSAGGTVAWTVADRRPDSVCAILGIAPGPPGNLLPVLPSDPLEFEALAARGDLGHPVYHPETAPVYFSSEFIRRYWANSKHFPLEAIDAYEKTIVPESPRILNERFNIGGCSPRVGSPERIRRIRSLVVTGSDDPRHPRSIDAAVAQFVGATHLWLPDIGIEGNGHGLMIERNSSEIFDVLRQWLAADENRPVQKHA</sequence>
<dbReference type="InterPro" id="IPR000073">
    <property type="entry name" value="AB_hydrolase_1"/>
</dbReference>
<dbReference type="EMBL" id="CP010897">
    <property type="protein sequence ID" value="AJP58112.1"/>
    <property type="molecule type" value="Genomic_DNA"/>
</dbReference>
<accession>A0ABN4FTY8</accession>
<proteinExistence type="predicted"/>
<name>A0ABN4FTY8_9BURK</name>